<dbReference type="RefSeq" id="WP_121034381.1">
    <property type="nucleotide sequence ID" value="NZ_RBXT01000001.1"/>
</dbReference>
<dbReference type="OrthoDB" id="3238066at2"/>
<comment type="caution">
    <text evidence="2">The sequence shown here is derived from an EMBL/GenBank/DDBJ whole genome shotgun (WGS) entry which is preliminary data.</text>
</comment>
<dbReference type="InterPro" id="IPR032466">
    <property type="entry name" value="Metal_Hydrolase"/>
</dbReference>
<dbReference type="InterPro" id="IPR013108">
    <property type="entry name" value="Amidohydro_3"/>
</dbReference>
<dbReference type="AlphaFoldDB" id="A0A495XZW5"/>
<dbReference type="SUPFAM" id="SSF51556">
    <property type="entry name" value="Metallo-dependent hydrolases"/>
    <property type="match status" value="1"/>
</dbReference>
<evidence type="ECO:0000259" key="1">
    <source>
        <dbReference type="Pfam" id="PF07969"/>
    </source>
</evidence>
<dbReference type="Gene3D" id="3.20.20.140">
    <property type="entry name" value="Metal-dependent hydrolases"/>
    <property type="match status" value="1"/>
</dbReference>
<dbReference type="PANTHER" id="PTHR22642">
    <property type="entry name" value="IMIDAZOLONEPROPIONASE"/>
    <property type="match status" value="1"/>
</dbReference>
<protein>
    <recommendedName>
        <fullName evidence="1">Amidohydrolase 3 domain-containing protein</fullName>
    </recommendedName>
</protein>
<organism evidence="2 3">
    <name type="scientific">Terracoccus luteus</name>
    <dbReference type="NCBI Taxonomy" id="53356"/>
    <lineage>
        <taxon>Bacteria</taxon>
        <taxon>Bacillati</taxon>
        <taxon>Actinomycetota</taxon>
        <taxon>Actinomycetes</taxon>
        <taxon>Micrococcales</taxon>
        <taxon>Intrasporangiaceae</taxon>
        <taxon>Terracoccus</taxon>
    </lineage>
</organism>
<dbReference type="Pfam" id="PF07969">
    <property type="entry name" value="Amidohydro_3"/>
    <property type="match status" value="1"/>
</dbReference>
<gene>
    <name evidence="2" type="ORF">DFJ68_2955</name>
</gene>
<dbReference type="Gene3D" id="2.30.40.10">
    <property type="entry name" value="Urease, subunit C, domain 1"/>
    <property type="match status" value="1"/>
</dbReference>
<dbReference type="InterPro" id="IPR033932">
    <property type="entry name" value="YtcJ-like"/>
</dbReference>
<dbReference type="InterPro" id="IPR011059">
    <property type="entry name" value="Metal-dep_hydrolase_composite"/>
</dbReference>
<reference evidence="2 3" key="1">
    <citation type="submission" date="2018-10" db="EMBL/GenBank/DDBJ databases">
        <title>Sequencing the genomes of 1000 actinobacteria strains.</title>
        <authorList>
            <person name="Klenk H.-P."/>
        </authorList>
    </citation>
    <scope>NUCLEOTIDE SEQUENCE [LARGE SCALE GENOMIC DNA]</scope>
    <source>
        <strain evidence="2 3">DSM 44267</strain>
    </source>
</reference>
<evidence type="ECO:0000313" key="3">
    <source>
        <dbReference type="Proteomes" id="UP000278440"/>
    </source>
</evidence>
<evidence type="ECO:0000313" key="2">
    <source>
        <dbReference type="EMBL" id="RKT79482.1"/>
    </source>
</evidence>
<feature type="domain" description="Amidohydrolase 3" evidence="1">
    <location>
        <begin position="55"/>
        <end position="541"/>
    </location>
</feature>
<dbReference type="SUPFAM" id="SSF51338">
    <property type="entry name" value="Composite domain of metallo-dependent hydrolases"/>
    <property type="match status" value="1"/>
</dbReference>
<keyword evidence="3" id="KW-1185">Reference proteome</keyword>
<dbReference type="PANTHER" id="PTHR22642:SF2">
    <property type="entry name" value="PROTEIN LONG AFTER FAR-RED 3"/>
    <property type="match status" value="1"/>
</dbReference>
<accession>A0A495XZW5</accession>
<proteinExistence type="predicted"/>
<dbReference type="EMBL" id="RBXT01000001">
    <property type="protein sequence ID" value="RKT79482.1"/>
    <property type="molecule type" value="Genomic_DNA"/>
</dbReference>
<dbReference type="Gene3D" id="3.10.310.70">
    <property type="match status" value="1"/>
</dbReference>
<sequence>MSVVRPPEPSGTVLHGGVVWSPGDDLDHHAVAVHDGRVLALDEDAVEWGRAHDAEFVDVAGRFVMPAFADGHAHPLFGGLESDGPQVRAQTSVDGIVAEVARYAAAHPDDEWVVGASYESSLAPDGLFDARWLDAAVPDRPVFLRAWDYHTAWVNSRALELAGITADTPAPVLGELPRRADGSPLGTLREWGAVDLVTAVMPPRTVEAQVGALERAGRHYASLGLTWVQDAWVEPEQLDAYLAAAEQDRLPIRFNLALYADPRRWPGDLGVLLEGRARVQALGRPRLTANTVKFFADGVVENATAALLEPYTTEPDSRGMLVWSPEQLAEAVAAVDAHGFQPHIHTIGDDAVRVGLDAVEHARRVNGDRDRRAVLAHVQLVDPADRERFHELGVVANAEPLWAQLDSLMNVLTVPRLGDRRAATQYPLASLLGHGARLSFGSDWPVSSAAPLEGVAVACSRQTDEREPAAGWTPHERLRVEHALAAYTSGTAHQAFRRAGTLRPGDDADLVVLSGDPRTVAHPRDLDTLAVTSTWLAGRRIHSATEGQP</sequence>
<dbReference type="GO" id="GO:0016810">
    <property type="term" value="F:hydrolase activity, acting on carbon-nitrogen (but not peptide) bonds"/>
    <property type="evidence" value="ECO:0007669"/>
    <property type="project" value="InterPro"/>
</dbReference>
<dbReference type="CDD" id="cd01300">
    <property type="entry name" value="YtcJ_like"/>
    <property type="match status" value="1"/>
</dbReference>
<name>A0A495XZW5_9MICO</name>
<dbReference type="Proteomes" id="UP000278440">
    <property type="component" value="Unassembled WGS sequence"/>
</dbReference>